<dbReference type="SUPFAM" id="SSF82199">
    <property type="entry name" value="SET domain"/>
    <property type="match status" value="1"/>
</dbReference>
<name>A0A7J0H5I1_9ERIC</name>
<comment type="caution">
    <text evidence="1">The sequence shown here is derived from an EMBL/GenBank/DDBJ whole genome shotgun (WGS) entry which is preliminary data.</text>
</comment>
<reference evidence="1 2" key="1">
    <citation type="submission" date="2019-07" db="EMBL/GenBank/DDBJ databases">
        <title>De Novo Assembly of kiwifruit Actinidia rufa.</title>
        <authorList>
            <person name="Sugita-Konishi S."/>
            <person name="Sato K."/>
            <person name="Mori E."/>
            <person name="Abe Y."/>
            <person name="Kisaki G."/>
            <person name="Hamano K."/>
            <person name="Suezawa K."/>
            <person name="Otani M."/>
            <person name="Fukuda T."/>
            <person name="Manabe T."/>
            <person name="Gomi K."/>
            <person name="Tabuchi M."/>
            <person name="Akimitsu K."/>
            <person name="Kataoka I."/>
        </authorList>
    </citation>
    <scope>NUCLEOTIDE SEQUENCE [LARGE SCALE GENOMIC DNA]</scope>
    <source>
        <strain evidence="2">cv. Fuchu</strain>
    </source>
</reference>
<evidence type="ECO:0000313" key="1">
    <source>
        <dbReference type="EMBL" id="GFZ18281.1"/>
    </source>
</evidence>
<dbReference type="AlphaFoldDB" id="A0A7J0H5I1"/>
<dbReference type="OrthoDB" id="341421at2759"/>
<proteinExistence type="predicted"/>
<dbReference type="Proteomes" id="UP000585474">
    <property type="component" value="Unassembled WGS sequence"/>
</dbReference>
<sequence>MQLHLSNKTVENDEYLLVLKPSEEDPLFEIKKIELYFGGVDTNSSGVLYNPRIELEALHSILSLIDKTLSSGNHALTSILQDLRDVCIDMIKELGGKIRLETRIVTDFSCDNERCLLQWGESSGVQRKLEVAYVEGAGRGAIATEDLKVGDIALEIPVSVIISEELVHESDMGTIEWSIYH</sequence>
<dbReference type="InterPro" id="IPR046341">
    <property type="entry name" value="SET_dom_sf"/>
</dbReference>
<gene>
    <name evidence="1" type="ORF">Acr_27g0000200</name>
</gene>
<dbReference type="EMBL" id="BJWL01000027">
    <property type="protein sequence ID" value="GFZ18281.1"/>
    <property type="molecule type" value="Genomic_DNA"/>
</dbReference>
<dbReference type="Gene3D" id="3.90.1410.10">
    <property type="entry name" value="set domain protein methyltransferase, domain 1"/>
    <property type="match status" value="1"/>
</dbReference>
<organism evidence="1 2">
    <name type="scientific">Actinidia rufa</name>
    <dbReference type="NCBI Taxonomy" id="165716"/>
    <lineage>
        <taxon>Eukaryota</taxon>
        <taxon>Viridiplantae</taxon>
        <taxon>Streptophyta</taxon>
        <taxon>Embryophyta</taxon>
        <taxon>Tracheophyta</taxon>
        <taxon>Spermatophyta</taxon>
        <taxon>Magnoliopsida</taxon>
        <taxon>eudicotyledons</taxon>
        <taxon>Gunneridae</taxon>
        <taxon>Pentapetalae</taxon>
        <taxon>asterids</taxon>
        <taxon>Ericales</taxon>
        <taxon>Actinidiaceae</taxon>
        <taxon>Actinidia</taxon>
    </lineage>
</organism>
<protein>
    <submittedName>
        <fullName evidence="1">Uncharacterized protein</fullName>
    </submittedName>
</protein>
<evidence type="ECO:0000313" key="2">
    <source>
        <dbReference type="Proteomes" id="UP000585474"/>
    </source>
</evidence>
<keyword evidence="2" id="KW-1185">Reference proteome</keyword>
<accession>A0A7J0H5I1</accession>